<proteinExistence type="predicted"/>
<comment type="caution">
    <text evidence="2">The sequence shown here is derived from an EMBL/GenBank/DDBJ whole genome shotgun (WGS) entry which is preliminary data.</text>
</comment>
<dbReference type="Proteomes" id="UP000557307">
    <property type="component" value="Unassembled WGS sequence"/>
</dbReference>
<reference evidence="2 3" key="1">
    <citation type="submission" date="2020-08" db="EMBL/GenBank/DDBJ databases">
        <title>Genomic Encyclopedia of Type Strains, Phase IV (KMG-IV): sequencing the most valuable type-strain genomes for metagenomic binning, comparative biology and taxonomic classification.</title>
        <authorList>
            <person name="Goeker M."/>
        </authorList>
    </citation>
    <scope>NUCLEOTIDE SEQUENCE [LARGE SCALE GENOMIC DNA]</scope>
    <source>
        <strain evidence="2 3">DSM 105074</strain>
    </source>
</reference>
<dbReference type="RefSeq" id="WP_184178417.1">
    <property type="nucleotide sequence ID" value="NZ_JACHGF010000012.1"/>
</dbReference>
<sequence length="79" mass="8387">MSQNPYPGPDNPSIPEENPVLPGETGVPIPDAPDETPAVIPEPEIPPFEPQPENPPIEPGIPELDPDPVPGQEPDTPML</sequence>
<name>A0A840U3G4_9BACT</name>
<evidence type="ECO:0000313" key="2">
    <source>
        <dbReference type="EMBL" id="MBB5286868.1"/>
    </source>
</evidence>
<evidence type="ECO:0000256" key="1">
    <source>
        <dbReference type="SAM" id="MobiDB-lite"/>
    </source>
</evidence>
<feature type="compositionally biased region" description="Pro residues" evidence="1">
    <location>
        <begin position="43"/>
        <end position="59"/>
    </location>
</feature>
<keyword evidence="3" id="KW-1185">Reference proteome</keyword>
<feature type="compositionally biased region" description="Pro residues" evidence="1">
    <location>
        <begin position="1"/>
        <end position="12"/>
    </location>
</feature>
<feature type="region of interest" description="Disordered" evidence="1">
    <location>
        <begin position="1"/>
        <end position="79"/>
    </location>
</feature>
<protein>
    <recommendedName>
        <fullName evidence="4">Filamentous hemagglutinin</fullName>
    </recommendedName>
</protein>
<evidence type="ECO:0000313" key="3">
    <source>
        <dbReference type="Proteomes" id="UP000557307"/>
    </source>
</evidence>
<organism evidence="2 3">
    <name type="scientific">Rhabdobacter roseus</name>
    <dbReference type="NCBI Taxonomy" id="1655419"/>
    <lineage>
        <taxon>Bacteria</taxon>
        <taxon>Pseudomonadati</taxon>
        <taxon>Bacteroidota</taxon>
        <taxon>Cytophagia</taxon>
        <taxon>Cytophagales</taxon>
        <taxon>Cytophagaceae</taxon>
        <taxon>Rhabdobacter</taxon>
    </lineage>
</organism>
<evidence type="ECO:0008006" key="4">
    <source>
        <dbReference type="Google" id="ProtNLM"/>
    </source>
</evidence>
<dbReference type="EMBL" id="JACHGF010000012">
    <property type="protein sequence ID" value="MBB5286868.1"/>
    <property type="molecule type" value="Genomic_DNA"/>
</dbReference>
<accession>A0A840U3G4</accession>
<dbReference type="AlphaFoldDB" id="A0A840U3G4"/>
<gene>
    <name evidence="2" type="ORF">HNQ92_005030</name>
</gene>